<comment type="caution">
    <text evidence="1">The sequence shown here is derived from an EMBL/GenBank/DDBJ whole genome shotgun (WGS) entry which is preliminary data.</text>
</comment>
<protein>
    <submittedName>
        <fullName evidence="1">Uncharacterized protein</fullName>
    </submittedName>
</protein>
<gene>
    <name evidence="1" type="ORF">JFN88_13365</name>
</gene>
<evidence type="ECO:0000313" key="2">
    <source>
        <dbReference type="Proteomes" id="UP000640274"/>
    </source>
</evidence>
<proteinExistence type="predicted"/>
<sequence>MKKVLEVMFPPITTYMTHASVLSVVMQHEQGIKWLLDNYLQLSVVDSGGIDFLGLEPPLNCPILHYQIMDHELVDHLFKDPVQFIIHAINQDYYLFLLLETSQIQAANTNVPRPHPVFIYGYCEETETFHIGEFFDFNNFSFMTASFEEIRSGWLNYAGYDYWFKGNRLFKYSYKDDYAPEYERLVTMIEDYATSQNTILGFHNFNSRLSFGLDAIANRLQLELTRFGNGEHFDRVAFPIICDHKEVMLLAIEQLEQKGYLDRTFPSTFHAEYECLKKKLLMLRNKYLKIAINGKYHRVEALQLEVGQWFEQEKNLLMKIIENCKARFPLQPPINTGIGL</sequence>
<name>A0A934MRE0_9BACL</name>
<reference evidence="1" key="1">
    <citation type="submission" date="2020-12" db="EMBL/GenBank/DDBJ databases">
        <authorList>
            <person name="Huq M.A."/>
        </authorList>
    </citation>
    <scope>NUCLEOTIDE SEQUENCE</scope>
    <source>
        <strain evidence="1">MAHUQ-46</strain>
    </source>
</reference>
<dbReference type="EMBL" id="JAELUP010000065">
    <property type="protein sequence ID" value="MBJ6362259.1"/>
    <property type="molecule type" value="Genomic_DNA"/>
</dbReference>
<dbReference type="Proteomes" id="UP000640274">
    <property type="component" value="Unassembled WGS sequence"/>
</dbReference>
<dbReference type="RefSeq" id="WP_199019784.1">
    <property type="nucleotide sequence ID" value="NZ_JAELUP010000065.1"/>
</dbReference>
<organism evidence="1 2">
    <name type="scientific">Paenibacillus roseus</name>
    <dbReference type="NCBI Taxonomy" id="2798579"/>
    <lineage>
        <taxon>Bacteria</taxon>
        <taxon>Bacillati</taxon>
        <taxon>Bacillota</taxon>
        <taxon>Bacilli</taxon>
        <taxon>Bacillales</taxon>
        <taxon>Paenibacillaceae</taxon>
        <taxon>Paenibacillus</taxon>
    </lineage>
</organism>
<accession>A0A934MRE0</accession>
<dbReference type="AlphaFoldDB" id="A0A934MRE0"/>
<evidence type="ECO:0000313" key="1">
    <source>
        <dbReference type="EMBL" id="MBJ6362259.1"/>
    </source>
</evidence>
<keyword evidence="2" id="KW-1185">Reference proteome</keyword>